<protein>
    <recommendedName>
        <fullName evidence="4">Aromatic amino acid beta-eliminating lyase/threonine aldolase domain-containing protein</fullName>
    </recommendedName>
</protein>
<dbReference type="NCBIfam" id="NF009709">
    <property type="entry name" value="PRK13238.1"/>
    <property type="match status" value="1"/>
</dbReference>
<feature type="domain" description="Aromatic amino acid beta-eliminating lyase/threonine aldolase" evidence="4">
    <location>
        <begin position="2"/>
        <end position="248"/>
    </location>
</feature>
<organism evidence="5">
    <name type="scientific">marine metagenome</name>
    <dbReference type="NCBI Taxonomy" id="408172"/>
    <lineage>
        <taxon>unclassified sequences</taxon>
        <taxon>metagenomes</taxon>
        <taxon>ecological metagenomes</taxon>
    </lineage>
</organism>
<reference evidence="5" key="1">
    <citation type="submission" date="2018-05" db="EMBL/GenBank/DDBJ databases">
        <authorList>
            <person name="Lanie J.A."/>
            <person name="Ng W.-L."/>
            <person name="Kazmierczak K.M."/>
            <person name="Andrzejewski T.M."/>
            <person name="Davidsen T.M."/>
            <person name="Wayne K.J."/>
            <person name="Tettelin H."/>
            <person name="Glass J.I."/>
            <person name="Rusch D."/>
            <person name="Podicherti R."/>
            <person name="Tsui H.-C.T."/>
            <person name="Winkler M.E."/>
        </authorList>
    </citation>
    <scope>NUCLEOTIDE SEQUENCE</scope>
</reference>
<evidence type="ECO:0000256" key="3">
    <source>
        <dbReference type="ARBA" id="ARBA00022898"/>
    </source>
</evidence>
<dbReference type="Gene3D" id="3.40.640.10">
    <property type="entry name" value="Type I PLP-dependent aspartate aminotransferase-like (Major domain)"/>
    <property type="match status" value="1"/>
</dbReference>
<dbReference type="PANTHER" id="PTHR32325">
    <property type="entry name" value="BETA-ELIMINATING LYASE-LIKE PROTEIN-RELATED"/>
    <property type="match status" value="1"/>
</dbReference>
<evidence type="ECO:0000259" key="4">
    <source>
        <dbReference type="Pfam" id="PF01212"/>
    </source>
</evidence>
<evidence type="ECO:0000256" key="2">
    <source>
        <dbReference type="ARBA" id="ARBA00009721"/>
    </source>
</evidence>
<dbReference type="InterPro" id="IPR015422">
    <property type="entry name" value="PyrdxlP-dep_Trfase_small"/>
</dbReference>
<dbReference type="GO" id="GO:0006520">
    <property type="term" value="P:amino acid metabolic process"/>
    <property type="evidence" value="ECO:0007669"/>
    <property type="project" value="InterPro"/>
</dbReference>
<proteinExistence type="inferred from homology"/>
<dbReference type="InterPro" id="IPR001597">
    <property type="entry name" value="ArAA_b-elim_lyase/Thr_aldolase"/>
</dbReference>
<sequence length="264" mass="29201">VPFVSMEACVNMAGGEPFSMQNLSEVSSICKEHNIPLWIDATRLVENAYFIQQLDGPVIANGFHESVAEIVLQICAYADGITCSAKKDGLVNMGGFIALNDEELFERMRGMVVIYEGLHTYGGLSGRDMEALARGLYESVDDDHIAHRVGQVRHFGEQLQEGGVPIVVPIGGHAVFIDAKRFVPHIPQDRYPAQTVAASIYEESGVRTMERGIVSGQHGDEPYDDMELIRLTIPRRVYTSEHLEYTANSISQLYKNADKIKGLT</sequence>
<name>A0A382XW67_9ZZZZ</name>
<dbReference type="InterPro" id="IPR015424">
    <property type="entry name" value="PyrdxlP-dep_Trfase"/>
</dbReference>
<dbReference type="InterPro" id="IPR015421">
    <property type="entry name" value="PyrdxlP-dep_Trfase_major"/>
</dbReference>
<feature type="non-terminal residue" evidence="5">
    <location>
        <position position="264"/>
    </location>
</feature>
<dbReference type="GO" id="GO:0016829">
    <property type="term" value="F:lyase activity"/>
    <property type="evidence" value="ECO:0007669"/>
    <property type="project" value="InterPro"/>
</dbReference>
<feature type="non-terminal residue" evidence="5">
    <location>
        <position position="1"/>
    </location>
</feature>
<dbReference type="AlphaFoldDB" id="A0A382XW67"/>
<dbReference type="Pfam" id="PF01212">
    <property type="entry name" value="Beta_elim_lyase"/>
    <property type="match status" value="1"/>
</dbReference>
<comment type="similarity">
    <text evidence="2">Belongs to the beta-eliminating lyase family.</text>
</comment>
<dbReference type="EMBL" id="UINC01170472">
    <property type="protein sequence ID" value="SVD74528.1"/>
    <property type="molecule type" value="Genomic_DNA"/>
</dbReference>
<dbReference type="PANTHER" id="PTHR32325:SF4">
    <property type="entry name" value="TRYPTOPHANASE"/>
    <property type="match status" value="1"/>
</dbReference>
<evidence type="ECO:0000256" key="1">
    <source>
        <dbReference type="ARBA" id="ARBA00001933"/>
    </source>
</evidence>
<comment type="cofactor">
    <cofactor evidence="1">
        <name>pyridoxal 5'-phosphate</name>
        <dbReference type="ChEBI" id="CHEBI:597326"/>
    </cofactor>
</comment>
<keyword evidence="3" id="KW-0663">Pyridoxal phosphate</keyword>
<dbReference type="Gene3D" id="3.90.1150.10">
    <property type="entry name" value="Aspartate Aminotransferase, domain 1"/>
    <property type="match status" value="1"/>
</dbReference>
<dbReference type="SUPFAM" id="SSF53383">
    <property type="entry name" value="PLP-dependent transferases"/>
    <property type="match status" value="1"/>
</dbReference>
<gene>
    <name evidence="5" type="ORF">METZ01_LOCUS427382</name>
</gene>
<accession>A0A382XW67</accession>
<evidence type="ECO:0000313" key="5">
    <source>
        <dbReference type="EMBL" id="SVD74528.1"/>
    </source>
</evidence>